<dbReference type="Gene3D" id="3.30.530.20">
    <property type="match status" value="1"/>
</dbReference>
<dbReference type="InterPro" id="IPR023393">
    <property type="entry name" value="START-like_dom_sf"/>
</dbReference>
<proteinExistence type="predicted"/>
<dbReference type="InterPro" id="IPR019587">
    <property type="entry name" value="Polyketide_cyclase/dehydratase"/>
</dbReference>
<accession>A0A6J6D600</accession>
<reference evidence="1" key="1">
    <citation type="submission" date="2020-05" db="EMBL/GenBank/DDBJ databases">
        <authorList>
            <person name="Chiriac C."/>
            <person name="Salcher M."/>
            <person name="Ghai R."/>
            <person name="Kavagutti S V."/>
        </authorList>
    </citation>
    <scope>NUCLEOTIDE SEQUENCE</scope>
</reference>
<dbReference type="CDD" id="cd07812">
    <property type="entry name" value="SRPBCC"/>
    <property type="match status" value="1"/>
</dbReference>
<dbReference type="Pfam" id="PF10604">
    <property type="entry name" value="Polyketide_cyc2"/>
    <property type="match status" value="1"/>
</dbReference>
<sequence length="143" mass="16129">MRSNHIEMTLVIKAPIEKVWQSLAQWENQGEWMLLTKVEVTSKIREGVGTSIAAFTGVGKLGLMDHMTVTAWQPPNICDVVHTGRIIKGTGRFELTQIDAFTTRFDWSEEIQAPRAIFLLIAPGLYTGVRISLMAFRRQLQSV</sequence>
<evidence type="ECO:0000313" key="1">
    <source>
        <dbReference type="EMBL" id="CAB4559381.1"/>
    </source>
</evidence>
<organism evidence="1">
    <name type="scientific">freshwater metagenome</name>
    <dbReference type="NCBI Taxonomy" id="449393"/>
    <lineage>
        <taxon>unclassified sequences</taxon>
        <taxon>metagenomes</taxon>
        <taxon>ecological metagenomes</taxon>
    </lineage>
</organism>
<dbReference type="AlphaFoldDB" id="A0A6J6D600"/>
<dbReference type="EMBL" id="CAEZTK010000001">
    <property type="protein sequence ID" value="CAB4559381.1"/>
    <property type="molecule type" value="Genomic_DNA"/>
</dbReference>
<name>A0A6J6D600_9ZZZZ</name>
<protein>
    <submittedName>
        <fullName evidence="1">Unannotated protein</fullName>
    </submittedName>
</protein>
<dbReference type="SUPFAM" id="SSF55961">
    <property type="entry name" value="Bet v1-like"/>
    <property type="match status" value="1"/>
</dbReference>
<gene>
    <name evidence="1" type="ORF">UFOPK1643_00047</name>
</gene>